<organism evidence="2 3">
    <name type="scientific">Prosthecobacter fluviatilis</name>
    <dbReference type="NCBI Taxonomy" id="445931"/>
    <lineage>
        <taxon>Bacteria</taxon>
        <taxon>Pseudomonadati</taxon>
        <taxon>Verrucomicrobiota</taxon>
        <taxon>Verrucomicrobiia</taxon>
        <taxon>Verrucomicrobiales</taxon>
        <taxon>Verrucomicrobiaceae</taxon>
        <taxon>Prosthecobacter</taxon>
    </lineage>
</organism>
<comment type="caution">
    <text evidence="2">The sequence shown here is derived from an EMBL/GenBank/DDBJ whole genome shotgun (WGS) entry which is preliminary data.</text>
</comment>
<name>A0ABW0KV59_9BACT</name>
<evidence type="ECO:0000313" key="2">
    <source>
        <dbReference type="EMBL" id="MFC5457214.1"/>
    </source>
</evidence>
<reference evidence="3" key="1">
    <citation type="journal article" date="2019" name="Int. J. Syst. Evol. Microbiol.">
        <title>The Global Catalogue of Microorganisms (GCM) 10K type strain sequencing project: providing services to taxonomists for standard genome sequencing and annotation.</title>
        <authorList>
            <consortium name="The Broad Institute Genomics Platform"/>
            <consortium name="The Broad Institute Genome Sequencing Center for Infectious Disease"/>
            <person name="Wu L."/>
            <person name="Ma J."/>
        </authorList>
    </citation>
    <scope>NUCLEOTIDE SEQUENCE [LARGE SCALE GENOMIC DNA]</scope>
    <source>
        <strain evidence="3">CGMCC 4.1469</strain>
    </source>
</reference>
<accession>A0ABW0KV59</accession>
<sequence>MNTRHLSTWIVLGLSIFAFSASALTAEPTQISMLRKSWEQARARAAQPIDEGYLRELQKLLDTFTKAGQLEDAMAVKNESQSVVEDAATAASAPASDKQPARLVALRKSWIQSRDKALQPSDAVYVRELQKLQDTYAKAGKLEDALAAKSELEKIGGNPEAPSRQPRTFVGKKWTTASGSQFTFKADGSGIQANASGKEWPLKWTQGADDLLTVDGWSDDKPSTLYFRFSKSREGLFGSSADKLDKQVTVK</sequence>
<evidence type="ECO:0000313" key="3">
    <source>
        <dbReference type="Proteomes" id="UP001596052"/>
    </source>
</evidence>
<gene>
    <name evidence="2" type="ORF">ACFQDI_20260</name>
</gene>
<feature type="chain" id="PRO_5046674617" evidence="1">
    <location>
        <begin position="24"/>
        <end position="251"/>
    </location>
</feature>
<protein>
    <submittedName>
        <fullName evidence="2">Uncharacterized protein</fullName>
    </submittedName>
</protein>
<keyword evidence="1" id="KW-0732">Signal</keyword>
<feature type="signal peptide" evidence="1">
    <location>
        <begin position="1"/>
        <end position="23"/>
    </location>
</feature>
<proteinExistence type="predicted"/>
<dbReference type="EMBL" id="JBHSMQ010000009">
    <property type="protein sequence ID" value="MFC5457214.1"/>
    <property type="molecule type" value="Genomic_DNA"/>
</dbReference>
<dbReference type="Proteomes" id="UP001596052">
    <property type="component" value="Unassembled WGS sequence"/>
</dbReference>
<keyword evidence="3" id="KW-1185">Reference proteome</keyword>
<evidence type="ECO:0000256" key="1">
    <source>
        <dbReference type="SAM" id="SignalP"/>
    </source>
</evidence>
<dbReference type="RefSeq" id="WP_377170265.1">
    <property type="nucleotide sequence ID" value="NZ_JBHSMQ010000009.1"/>
</dbReference>